<keyword evidence="1" id="KW-0472">Membrane</keyword>
<keyword evidence="1" id="KW-1133">Transmembrane helix</keyword>
<dbReference type="Proteomes" id="UP000824205">
    <property type="component" value="Unassembled WGS sequence"/>
</dbReference>
<keyword evidence="1" id="KW-0812">Transmembrane</keyword>
<proteinExistence type="predicted"/>
<feature type="transmembrane region" description="Helical" evidence="1">
    <location>
        <begin position="52"/>
        <end position="70"/>
    </location>
</feature>
<feature type="transmembrane region" description="Helical" evidence="1">
    <location>
        <begin position="7"/>
        <end position="32"/>
    </location>
</feature>
<sequence>MWNRERSVLLTQLIVRACYILLAAAVIALPFLFAQSQSPNEINMIADLGKYIIGPFYAIVPAGYTALICIDKLLSNIKKDIVFDPKNVKFLRIISWSCFFAAAVCLLAFVIITLSSDYTVGLGLLLITAGAVFMGLILRVIKNVFEAAIKIKTENDLTI</sequence>
<dbReference type="Pfam" id="PF11188">
    <property type="entry name" value="DUF2975"/>
    <property type="match status" value="1"/>
</dbReference>
<dbReference type="EMBL" id="DXGE01000011">
    <property type="protein sequence ID" value="HIW85306.1"/>
    <property type="molecule type" value="Genomic_DNA"/>
</dbReference>
<comment type="caution">
    <text evidence="2">The sequence shown here is derived from an EMBL/GenBank/DDBJ whole genome shotgun (WGS) entry which is preliminary data.</text>
</comment>
<organism evidence="2 3">
    <name type="scientific">Candidatus Eubacterium faecipullorum</name>
    <dbReference type="NCBI Taxonomy" id="2838571"/>
    <lineage>
        <taxon>Bacteria</taxon>
        <taxon>Bacillati</taxon>
        <taxon>Bacillota</taxon>
        <taxon>Clostridia</taxon>
        <taxon>Eubacteriales</taxon>
        <taxon>Eubacteriaceae</taxon>
        <taxon>Eubacterium</taxon>
    </lineage>
</organism>
<name>A0A9D1UG39_9FIRM</name>
<dbReference type="InterPro" id="IPR021354">
    <property type="entry name" value="DUF2975"/>
</dbReference>
<feature type="transmembrane region" description="Helical" evidence="1">
    <location>
        <begin position="118"/>
        <end position="141"/>
    </location>
</feature>
<accession>A0A9D1UG39</accession>
<evidence type="ECO:0000256" key="1">
    <source>
        <dbReference type="SAM" id="Phobius"/>
    </source>
</evidence>
<gene>
    <name evidence="2" type="ORF">IAA48_02315</name>
</gene>
<dbReference type="AlphaFoldDB" id="A0A9D1UG39"/>
<protein>
    <submittedName>
        <fullName evidence="2">DUF2975 domain-containing protein</fullName>
    </submittedName>
</protein>
<evidence type="ECO:0000313" key="3">
    <source>
        <dbReference type="Proteomes" id="UP000824205"/>
    </source>
</evidence>
<evidence type="ECO:0000313" key="2">
    <source>
        <dbReference type="EMBL" id="HIW85306.1"/>
    </source>
</evidence>
<reference evidence="2" key="1">
    <citation type="journal article" date="2021" name="PeerJ">
        <title>Extensive microbial diversity within the chicken gut microbiome revealed by metagenomics and culture.</title>
        <authorList>
            <person name="Gilroy R."/>
            <person name="Ravi A."/>
            <person name="Getino M."/>
            <person name="Pursley I."/>
            <person name="Horton D.L."/>
            <person name="Alikhan N.F."/>
            <person name="Baker D."/>
            <person name="Gharbi K."/>
            <person name="Hall N."/>
            <person name="Watson M."/>
            <person name="Adriaenssens E.M."/>
            <person name="Foster-Nyarko E."/>
            <person name="Jarju S."/>
            <person name="Secka A."/>
            <person name="Antonio M."/>
            <person name="Oren A."/>
            <person name="Chaudhuri R.R."/>
            <person name="La Ragione R."/>
            <person name="Hildebrand F."/>
            <person name="Pallen M.J."/>
        </authorList>
    </citation>
    <scope>NUCLEOTIDE SEQUENCE</scope>
    <source>
        <strain evidence="2">421</strain>
    </source>
</reference>
<reference evidence="2" key="2">
    <citation type="submission" date="2021-04" db="EMBL/GenBank/DDBJ databases">
        <authorList>
            <person name="Gilroy R."/>
        </authorList>
    </citation>
    <scope>NUCLEOTIDE SEQUENCE</scope>
    <source>
        <strain evidence="2">421</strain>
    </source>
</reference>
<feature type="transmembrane region" description="Helical" evidence="1">
    <location>
        <begin position="90"/>
        <end position="112"/>
    </location>
</feature>